<comment type="caution">
    <text evidence="1">The sequence shown here is derived from an EMBL/GenBank/DDBJ whole genome shotgun (WGS) entry which is preliminary data.</text>
</comment>
<proteinExistence type="predicted"/>
<reference evidence="1" key="1">
    <citation type="journal article" date="2020" name="Nat. Commun.">
        <title>Large-scale genome sequencing of mycorrhizal fungi provides insights into the early evolution of symbiotic traits.</title>
        <authorList>
            <person name="Miyauchi S."/>
            <person name="Kiss E."/>
            <person name="Kuo A."/>
            <person name="Drula E."/>
            <person name="Kohler A."/>
            <person name="Sanchez-Garcia M."/>
            <person name="Morin E."/>
            <person name="Andreopoulos B."/>
            <person name="Barry K.W."/>
            <person name="Bonito G."/>
            <person name="Buee M."/>
            <person name="Carver A."/>
            <person name="Chen C."/>
            <person name="Cichocki N."/>
            <person name="Clum A."/>
            <person name="Culley D."/>
            <person name="Crous P.W."/>
            <person name="Fauchery L."/>
            <person name="Girlanda M."/>
            <person name="Hayes R.D."/>
            <person name="Keri Z."/>
            <person name="LaButti K."/>
            <person name="Lipzen A."/>
            <person name="Lombard V."/>
            <person name="Magnuson J."/>
            <person name="Maillard F."/>
            <person name="Murat C."/>
            <person name="Nolan M."/>
            <person name="Ohm R.A."/>
            <person name="Pangilinan J."/>
            <person name="Pereira M.F."/>
            <person name="Perotto S."/>
            <person name="Peter M."/>
            <person name="Pfister S."/>
            <person name="Riley R."/>
            <person name="Sitrit Y."/>
            <person name="Stielow J.B."/>
            <person name="Szollosi G."/>
            <person name="Zifcakova L."/>
            <person name="Stursova M."/>
            <person name="Spatafora J.W."/>
            <person name="Tedersoo L."/>
            <person name="Vaario L.M."/>
            <person name="Yamada A."/>
            <person name="Yan M."/>
            <person name="Wang P."/>
            <person name="Xu J."/>
            <person name="Bruns T."/>
            <person name="Baldrian P."/>
            <person name="Vilgalys R."/>
            <person name="Dunand C."/>
            <person name="Henrissat B."/>
            <person name="Grigoriev I.V."/>
            <person name="Hibbett D."/>
            <person name="Nagy L.G."/>
            <person name="Martin F.M."/>
        </authorList>
    </citation>
    <scope>NUCLEOTIDE SEQUENCE</scope>
    <source>
        <strain evidence="1">UP504</strain>
    </source>
</reference>
<organism evidence="1 2">
    <name type="scientific">Hydnum rufescens UP504</name>
    <dbReference type="NCBI Taxonomy" id="1448309"/>
    <lineage>
        <taxon>Eukaryota</taxon>
        <taxon>Fungi</taxon>
        <taxon>Dikarya</taxon>
        <taxon>Basidiomycota</taxon>
        <taxon>Agaricomycotina</taxon>
        <taxon>Agaricomycetes</taxon>
        <taxon>Cantharellales</taxon>
        <taxon>Hydnaceae</taxon>
        <taxon>Hydnum</taxon>
    </lineage>
</organism>
<evidence type="ECO:0000313" key="1">
    <source>
        <dbReference type="EMBL" id="KAF9520986.1"/>
    </source>
</evidence>
<name>A0A9P6DZX2_9AGAM</name>
<dbReference type="Proteomes" id="UP000886523">
    <property type="component" value="Unassembled WGS sequence"/>
</dbReference>
<dbReference type="AlphaFoldDB" id="A0A9P6DZX2"/>
<sequence length="202" mass="22253">MIYASVLLCDILESSNNGVYSCCFHSIVDFPPAPSQLNFGSGVPVFGDDCSCWLYVAAASRGTRLRWTLGWFAAGLGRSTWMGPGSRHAYSHRVGFQGPSHTKFGIWRRLCLCSLCPCVACISISRRRRCEGGVMCWTMALGVVRCWLGLGEFGFLGGWVLDHLARPNHRVGCQVPSHSDTVAGWRSVIHTTPLESLLNREI</sequence>
<evidence type="ECO:0000313" key="2">
    <source>
        <dbReference type="Proteomes" id="UP000886523"/>
    </source>
</evidence>
<keyword evidence="2" id="KW-1185">Reference proteome</keyword>
<protein>
    <submittedName>
        <fullName evidence="1">Uncharacterized protein</fullName>
    </submittedName>
</protein>
<dbReference type="EMBL" id="MU128909">
    <property type="protein sequence ID" value="KAF9520986.1"/>
    <property type="molecule type" value="Genomic_DNA"/>
</dbReference>
<accession>A0A9P6DZX2</accession>
<gene>
    <name evidence="1" type="ORF">BS47DRAFT_2283</name>
</gene>